<accession>I0US91</accession>
<dbReference type="InterPro" id="IPR029044">
    <property type="entry name" value="Nucleotide-diphossugar_trans"/>
</dbReference>
<name>I0US91_9MICC</name>
<dbReference type="Proteomes" id="UP000004863">
    <property type="component" value="Unassembled WGS sequence"/>
</dbReference>
<keyword evidence="2 4" id="KW-0808">Transferase</keyword>
<dbReference type="SUPFAM" id="SSF53448">
    <property type="entry name" value="Nucleotide-diphospho-sugar transferases"/>
    <property type="match status" value="1"/>
</dbReference>
<reference evidence="4" key="1">
    <citation type="submission" date="2012-03" db="EMBL/GenBank/DDBJ databases">
        <authorList>
            <person name="Durkin A.S."/>
            <person name="McCorrison J."/>
            <person name="Torralba M."/>
            <person name="Gillis M."/>
            <person name="Methe B."/>
            <person name="Sutton G."/>
            <person name="Nelson K.E."/>
        </authorList>
    </citation>
    <scope>NUCLEOTIDE SEQUENCE [LARGE SCALE GENOMIC DNA]</scope>
    <source>
        <strain evidence="4">F0474</strain>
    </source>
</reference>
<dbReference type="PATRIC" id="fig|1125724.3.peg.1379"/>
<evidence type="ECO:0000259" key="3">
    <source>
        <dbReference type="Pfam" id="PF00535"/>
    </source>
</evidence>
<dbReference type="EC" id="2.4.-.-" evidence="4"/>
<evidence type="ECO:0000256" key="2">
    <source>
        <dbReference type="ARBA" id="ARBA00022679"/>
    </source>
</evidence>
<dbReference type="Pfam" id="PF00535">
    <property type="entry name" value="Glycos_transf_2"/>
    <property type="match status" value="1"/>
</dbReference>
<dbReference type="PANTHER" id="PTHR22916">
    <property type="entry name" value="GLYCOSYLTRANSFERASE"/>
    <property type="match status" value="1"/>
</dbReference>
<evidence type="ECO:0000313" key="5">
    <source>
        <dbReference type="Proteomes" id="UP000004863"/>
    </source>
</evidence>
<gene>
    <name evidence="4" type="ORF">HMPREF1324_0100</name>
</gene>
<dbReference type="EMBL" id="AJJQ01000036">
    <property type="protein sequence ID" value="EID50744.1"/>
    <property type="molecule type" value="Genomic_DNA"/>
</dbReference>
<evidence type="ECO:0000313" key="4">
    <source>
        <dbReference type="EMBL" id="EID50744.1"/>
    </source>
</evidence>
<keyword evidence="1 4" id="KW-0328">Glycosyltransferase</keyword>
<dbReference type="CDD" id="cd00761">
    <property type="entry name" value="Glyco_tranf_GTA_type"/>
    <property type="match status" value="1"/>
</dbReference>
<feature type="domain" description="Glycosyltransferase 2-like" evidence="3">
    <location>
        <begin position="19"/>
        <end position="151"/>
    </location>
</feature>
<dbReference type="Gene3D" id="3.90.550.10">
    <property type="entry name" value="Spore Coat Polysaccharide Biosynthesis Protein SpsA, Chain A"/>
    <property type="match status" value="1"/>
</dbReference>
<dbReference type="PANTHER" id="PTHR22916:SF51">
    <property type="entry name" value="GLYCOSYLTRANSFERASE EPSH-RELATED"/>
    <property type="match status" value="1"/>
</dbReference>
<proteinExistence type="predicted"/>
<dbReference type="InterPro" id="IPR001173">
    <property type="entry name" value="Glyco_trans_2-like"/>
</dbReference>
<evidence type="ECO:0000256" key="1">
    <source>
        <dbReference type="ARBA" id="ARBA00022676"/>
    </source>
</evidence>
<protein>
    <submittedName>
        <fullName evidence="4">Glycosyltransferase, group 2 family protein</fullName>
        <ecNumber evidence="4">2.4.-.-</ecNumber>
    </submittedName>
</protein>
<keyword evidence="5" id="KW-1185">Reference proteome</keyword>
<sequence>MSIESSTMTESFMTIPRTSIIMPVYNTADTVVRAIDSVLAQTDPDFELLIMIDGSPDNAAQVINDYLAQHPDQRIRVFDNPNNQGVSAVRNQGLDNAHGTWVAFIDSDDEYHPEFLEKLHEAARTYDADIAVCGHIIRHSDGTEVHRAKVTPGVHEGEDIAIEFLEDRYTGFMCDKIFRAQLFDGVRFAEDIHRAEDALVVFACCMKAKRLVGITDHLYTYRMEQGGLTWGRITPVEESIRHTDYMRRVAGDLLKTPRGKNAFAASTSVTFLNNAQQALLAGGSDAPGVIAACRKQLSWGQVFATLRSRPLMGAAGALLKFSPKLYRVLYGAYVKRNYGL</sequence>
<dbReference type="AlphaFoldDB" id="I0US91"/>
<comment type="caution">
    <text evidence="4">The sequence shown here is derived from an EMBL/GenBank/DDBJ whole genome shotgun (WGS) entry which is preliminary data.</text>
</comment>
<organism evidence="4 5">
    <name type="scientific">Rothia aeria F0474</name>
    <dbReference type="NCBI Taxonomy" id="1125724"/>
    <lineage>
        <taxon>Bacteria</taxon>
        <taxon>Bacillati</taxon>
        <taxon>Actinomycetota</taxon>
        <taxon>Actinomycetes</taxon>
        <taxon>Micrococcales</taxon>
        <taxon>Micrococcaceae</taxon>
        <taxon>Rothia</taxon>
    </lineage>
</organism>
<dbReference type="GO" id="GO:0016757">
    <property type="term" value="F:glycosyltransferase activity"/>
    <property type="evidence" value="ECO:0007669"/>
    <property type="project" value="UniProtKB-KW"/>
</dbReference>